<name>A0ABN8L2A3_CHISP</name>
<dbReference type="InterPro" id="IPR009003">
    <property type="entry name" value="Peptidase_S1_PA"/>
</dbReference>
<dbReference type="SMART" id="SM00020">
    <property type="entry name" value="Tryp_SPc"/>
    <property type="match status" value="1"/>
</dbReference>
<dbReference type="InterPro" id="IPR043504">
    <property type="entry name" value="Peptidase_S1_PA_chymotrypsin"/>
</dbReference>
<dbReference type="InterPro" id="IPR001254">
    <property type="entry name" value="Trypsin_dom"/>
</dbReference>
<gene>
    <name evidence="4" type="ORF">CHILSU_LOCUS2905</name>
</gene>
<dbReference type="EMBL" id="OU963908">
    <property type="protein sequence ID" value="CAH2982485.1"/>
    <property type="molecule type" value="Genomic_DNA"/>
</dbReference>
<dbReference type="InterPro" id="IPR051487">
    <property type="entry name" value="Ser/Thr_Proteases_Immune/Dev"/>
</dbReference>
<evidence type="ECO:0000313" key="5">
    <source>
        <dbReference type="Proteomes" id="UP001153292"/>
    </source>
</evidence>
<keyword evidence="1" id="KW-1015">Disulfide bond</keyword>
<dbReference type="PANTHER" id="PTHR24256">
    <property type="entry name" value="TRYPTASE-RELATED"/>
    <property type="match status" value="1"/>
</dbReference>
<feature type="domain" description="Peptidase S1" evidence="3">
    <location>
        <begin position="8"/>
        <end position="256"/>
    </location>
</feature>
<evidence type="ECO:0000313" key="4">
    <source>
        <dbReference type="EMBL" id="CAH2982485.1"/>
    </source>
</evidence>
<dbReference type="SUPFAM" id="SSF50494">
    <property type="entry name" value="Trypsin-like serine proteases"/>
    <property type="match status" value="1"/>
</dbReference>
<reference evidence="4" key="1">
    <citation type="submission" date="2021-12" db="EMBL/GenBank/DDBJ databases">
        <authorList>
            <person name="King R."/>
        </authorList>
    </citation>
    <scope>NUCLEOTIDE SEQUENCE</scope>
</reference>
<proteinExistence type="inferred from homology"/>
<evidence type="ECO:0000259" key="3">
    <source>
        <dbReference type="PROSITE" id="PS50240"/>
    </source>
</evidence>
<evidence type="ECO:0000256" key="1">
    <source>
        <dbReference type="ARBA" id="ARBA00023157"/>
    </source>
</evidence>
<protein>
    <recommendedName>
        <fullName evidence="3">Peptidase S1 domain-containing protein</fullName>
    </recommendedName>
</protein>
<dbReference type="Gene3D" id="2.40.10.10">
    <property type="entry name" value="Trypsin-like serine proteases"/>
    <property type="match status" value="1"/>
</dbReference>
<sequence>MGRLKLDYYGGTEVKLGMLKHHVFLVKLTNKLKSEYRAFCSGSIIKDDRVLSSAHCFYTNRKRFKHTSRVLKAVGGILTTYVQHSVDEDDDVQQWRTIGKVYTQKFFRFPAYNLAVVEIDKPWNFNQFVNKIPYASLNQNFDGVCLVTAVRPARSWSSHKFLFTEAFKMLPRSECESKLLRDSRLYFCTEYDSRKLLMQSVESEGSALICTGTGDPQENDSKQGLLVGVTSLIYTYLPTLHHKVGPFHKWVTDTGYIFSEISTVVLLFCMVIKLLL</sequence>
<evidence type="ECO:0000256" key="2">
    <source>
        <dbReference type="ARBA" id="ARBA00024195"/>
    </source>
</evidence>
<comment type="similarity">
    <text evidence="2">Belongs to the peptidase S1 family. CLIP subfamily.</text>
</comment>
<organism evidence="4 5">
    <name type="scientific">Chilo suppressalis</name>
    <name type="common">Asiatic rice borer moth</name>
    <dbReference type="NCBI Taxonomy" id="168631"/>
    <lineage>
        <taxon>Eukaryota</taxon>
        <taxon>Metazoa</taxon>
        <taxon>Ecdysozoa</taxon>
        <taxon>Arthropoda</taxon>
        <taxon>Hexapoda</taxon>
        <taxon>Insecta</taxon>
        <taxon>Pterygota</taxon>
        <taxon>Neoptera</taxon>
        <taxon>Endopterygota</taxon>
        <taxon>Lepidoptera</taxon>
        <taxon>Glossata</taxon>
        <taxon>Ditrysia</taxon>
        <taxon>Pyraloidea</taxon>
        <taxon>Crambidae</taxon>
        <taxon>Crambinae</taxon>
        <taxon>Chilo</taxon>
    </lineage>
</organism>
<dbReference type="Pfam" id="PF00089">
    <property type="entry name" value="Trypsin"/>
    <property type="match status" value="1"/>
</dbReference>
<accession>A0ABN8L2A3</accession>
<dbReference type="Proteomes" id="UP001153292">
    <property type="component" value="Chromosome 15"/>
</dbReference>
<dbReference type="PROSITE" id="PS50240">
    <property type="entry name" value="TRYPSIN_DOM"/>
    <property type="match status" value="1"/>
</dbReference>
<keyword evidence="5" id="KW-1185">Reference proteome</keyword>